<organism evidence="4 5">
    <name type="scientific">Steroidobacter flavus</name>
    <dbReference type="NCBI Taxonomy" id="1842136"/>
    <lineage>
        <taxon>Bacteria</taxon>
        <taxon>Pseudomonadati</taxon>
        <taxon>Pseudomonadota</taxon>
        <taxon>Gammaproteobacteria</taxon>
        <taxon>Steroidobacterales</taxon>
        <taxon>Steroidobacteraceae</taxon>
        <taxon>Steroidobacter</taxon>
    </lineage>
</organism>
<keyword evidence="1 2" id="KW-0732">Signal</keyword>
<sequence length="1039" mass="108556">MRTLVGTAIAALCLTLSACGGGGGGQEGGGQAPQNSAPAFGALTFSTPEDTDLTARIPATDANGDAITFAQATDPTRGSVLSLDATTGNITYRPNANATGTDTFTVRATDAGGRATTGTVTITITPVNDLPAATATAIVTDEGTLAASRVVATDVEGDAVTFTLTRAPIGGAVSAFAADGSFTYQPTAQFSGQDSFDVTVTDAQGGSTLVTVPVTVGVANLSYSGSRSQVVIAENNAGQISKSLWDNFTRLIALYELGARSFIPSPPAVVDTTLNGLAAGTAHITGTLDAAGRGTLKIVYSGFSNSIATFNGTEIVDVDLSASTVLRNYKRTAMTIGGTTVTASGSLLQQITTTNNLSGSIVFGFPDGSTTWIRDAQLSFAGQPLRRPGTFSVNTWGWSGTTRIYDPTLGYSDVDIDGSINFERTSYGRANITRPIGRGSLVATGAAQARLWLTSLSLFTFGVELDLGASGRPQKSLAYRVRDNFAVHAGSDSSHLLQAAAAYPFDAVYAEIGLPFFPEGRFSEHRDGTFVTHRWYIDAAPPGSTAQLQWADTPRPWLITDVSGQYLLRLEVSAGATRSTDYLVVRSVPQNVIPGDAGMPSLIGRSIPGASDVTAVGTEVTLDARRSYGDHVDSSTLGYSWTVYGPIGQSSSPVAVNAVPGEVLRFTPSQPGIYDAVFHHPGSTSISLVKKRLTIGAPRFSPMIQLTESSSYEPYALDFDGDGYVDILAPATSPSQRMIMYRGRSGGGFHGGVVIQGLSPFETYRFEDLTGDGRLDLIATGPTPDNFNVSVQLPTGQFDTPVTLGNDPACLSTSSWRVLGTIDVDRDGRNDLIRSQLCSSGVGYQLIVNTSTAGGFNPAQVIALPGGLQIVEGATADVDGDGDKDLIGAPYIPSQRPTALAVLRLNAGGSFDATSVPLSEAYTATKFTVRDINNDGRADVFIATAPNFVVTQNANGTFTETAKFQGNFIGSATGQLADFTDDGRLDLVLNSELYVQRPDGTFEAPVYGIVQGNPVIDVNGDGRPDTLTGLTFVTTLTPP</sequence>
<dbReference type="InterPro" id="IPR010221">
    <property type="entry name" value="VCBS_dom"/>
</dbReference>
<dbReference type="Gene3D" id="2.60.40.2810">
    <property type="match status" value="2"/>
</dbReference>
<name>A0ABV8T3N1_9GAMM</name>
<feature type="signal peptide" evidence="2">
    <location>
        <begin position="1"/>
        <end position="20"/>
    </location>
</feature>
<dbReference type="Gene3D" id="2.130.10.130">
    <property type="entry name" value="Integrin alpha, N-terminal"/>
    <property type="match status" value="2"/>
</dbReference>
<dbReference type="PANTHER" id="PTHR44103">
    <property type="entry name" value="PROPROTEIN CONVERTASE P"/>
    <property type="match status" value="1"/>
</dbReference>
<dbReference type="EMBL" id="JBHSDU010000015">
    <property type="protein sequence ID" value="MFC4314057.1"/>
    <property type="molecule type" value="Genomic_DNA"/>
</dbReference>
<feature type="chain" id="PRO_5046398923" evidence="2">
    <location>
        <begin position="21"/>
        <end position="1039"/>
    </location>
</feature>
<keyword evidence="5" id="KW-1185">Reference proteome</keyword>
<dbReference type="NCBIfam" id="TIGR01965">
    <property type="entry name" value="VCBS_repeat"/>
    <property type="match status" value="1"/>
</dbReference>
<dbReference type="PANTHER" id="PTHR44103:SF1">
    <property type="entry name" value="PROPROTEIN CONVERTASE P"/>
    <property type="match status" value="1"/>
</dbReference>
<dbReference type="InterPro" id="IPR028994">
    <property type="entry name" value="Integrin_alpha_N"/>
</dbReference>
<evidence type="ECO:0000313" key="5">
    <source>
        <dbReference type="Proteomes" id="UP001595904"/>
    </source>
</evidence>
<dbReference type="PROSITE" id="PS50268">
    <property type="entry name" value="CADHERIN_2"/>
    <property type="match status" value="1"/>
</dbReference>
<dbReference type="RefSeq" id="WP_380604922.1">
    <property type="nucleotide sequence ID" value="NZ_JBHSDU010000015.1"/>
</dbReference>
<evidence type="ECO:0000259" key="3">
    <source>
        <dbReference type="PROSITE" id="PS50268"/>
    </source>
</evidence>
<accession>A0ABV8T3N1</accession>
<dbReference type="InterPro" id="IPR013517">
    <property type="entry name" value="FG-GAP"/>
</dbReference>
<evidence type="ECO:0000256" key="2">
    <source>
        <dbReference type="SAM" id="SignalP"/>
    </source>
</evidence>
<comment type="caution">
    <text evidence="4">The sequence shown here is derived from an EMBL/GenBank/DDBJ whole genome shotgun (WGS) entry which is preliminary data.</text>
</comment>
<reference evidence="5" key="1">
    <citation type="journal article" date="2019" name="Int. J. Syst. Evol. Microbiol.">
        <title>The Global Catalogue of Microorganisms (GCM) 10K type strain sequencing project: providing services to taxonomists for standard genome sequencing and annotation.</title>
        <authorList>
            <consortium name="The Broad Institute Genomics Platform"/>
            <consortium name="The Broad Institute Genome Sequencing Center for Infectious Disease"/>
            <person name="Wu L."/>
            <person name="Ma J."/>
        </authorList>
    </citation>
    <scope>NUCLEOTIDE SEQUENCE [LARGE SCALE GENOMIC DNA]</scope>
    <source>
        <strain evidence="5">CGMCC 1.10759</strain>
    </source>
</reference>
<evidence type="ECO:0000256" key="1">
    <source>
        <dbReference type="ARBA" id="ARBA00022729"/>
    </source>
</evidence>
<dbReference type="Pfam" id="PF13517">
    <property type="entry name" value="FG-GAP_3"/>
    <property type="match status" value="1"/>
</dbReference>
<dbReference type="SUPFAM" id="SSF69318">
    <property type="entry name" value="Integrin alpha N-terminal domain"/>
    <property type="match status" value="1"/>
</dbReference>
<evidence type="ECO:0000313" key="4">
    <source>
        <dbReference type="EMBL" id="MFC4314057.1"/>
    </source>
</evidence>
<protein>
    <submittedName>
        <fullName evidence="4">FG-GAP-like repeat-containing protein</fullName>
    </submittedName>
</protein>
<dbReference type="SUPFAM" id="SSF49313">
    <property type="entry name" value="Cadherin-like"/>
    <property type="match status" value="1"/>
</dbReference>
<gene>
    <name evidence="4" type="ORF">ACFPN2_33595</name>
</gene>
<dbReference type="InterPro" id="IPR015919">
    <property type="entry name" value="Cadherin-like_sf"/>
</dbReference>
<dbReference type="Pfam" id="PF17963">
    <property type="entry name" value="Big_9"/>
    <property type="match status" value="2"/>
</dbReference>
<feature type="domain" description="Cadherin" evidence="3">
    <location>
        <begin position="46"/>
        <end position="133"/>
    </location>
</feature>
<proteinExistence type="predicted"/>
<dbReference type="InterPro" id="IPR002126">
    <property type="entry name" value="Cadherin-like_dom"/>
</dbReference>
<dbReference type="Proteomes" id="UP001595904">
    <property type="component" value="Unassembled WGS sequence"/>
</dbReference>
<dbReference type="PROSITE" id="PS51257">
    <property type="entry name" value="PROKAR_LIPOPROTEIN"/>
    <property type="match status" value="1"/>
</dbReference>
<dbReference type="NCBIfam" id="NF012211">
    <property type="entry name" value="tand_rpt_95"/>
    <property type="match status" value="2"/>
</dbReference>